<evidence type="ECO:0000313" key="4">
    <source>
        <dbReference type="EMBL" id="AUW96581.1"/>
    </source>
</evidence>
<dbReference type="GeneID" id="98393344"/>
<feature type="domain" description="CsbD-like" evidence="3">
    <location>
        <begin position="4"/>
        <end position="55"/>
    </location>
</feature>
<dbReference type="EMBL" id="CP025536">
    <property type="protein sequence ID" value="AUW96581.1"/>
    <property type="molecule type" value="Genomic_DNA"/>
</dbReference>
<dbReference type="PANTHER" id="PTHR34977">
    <property type="entry name" value="UPF0337 PROTEIN YJBJ"/>
    <property type="match status" value="1"/>
</dbReference>
<dbReference type="InterPro" id="IPR008462">
    <property type="entry name" value="CsbD"/>
</dbReference>
<evidence type="ECO:0000256" key="2">
    <source>
        <dbReference type="SAM" id="MobiDB-lite"/>
    </source>
</evidence>
<dbReference type="AlphaFoldDB" id="A0A2L0D4S7"/>
<comment type="similarity">
    <text evidence="1">Belongs to the UPF0337 (CsbD) family.</text>
</comment>
<dbReference type="SUPFAM" id="SSF69047">
    <property type="entry name" value="Hypothetical protein YjbJ"/>
    <property type="match status" value="1"/>
</dbReference>
<organism evidence="4 5">
    <name type="scientific">Streptococcus pluranimalium</name>
    <dbReference type="NCBI Taxonomy" id="82348"/>
    <lineage>
        <taxon>Bacteria</taxon>
        <taxon>Bacillati</taxon>
        <taxon>Bacillota</taxon>
        <taxon>Bacilli</taxon>
        <taxon>Lactobacillales</taxon>
        <taxon>Streptococcaceae</taxon>
        <taxon>Streptococcus</taxon>
    </lineage>
</organism>
<dbReference type="Pfam" id="PF05532">
    <property type="entry name" value="CsbD"/>
    <property type="match status" value="1"/>
</dbReference>
<feature type="compositionally biased region" description="Basic and acidic residues" evidence="2">
    <location>
        <begin position="25"/>
        <end position="40"/>
    </location>
</feature>
<dbReference type="Proteomes" id="UP000238956">
    <property type="component" value="Chromosome"/>
</dbReference>
<name>A0A2L0D4S7_9STRE</name>
<dbReference type="InterPro" id="IPR050423">
    <property type="entry name" value="UPF0337_stress_rsp"/>
</dbReference>
<dbReference type="KEGG" id="splr:C0J00_05410"/>
<dbReference type="RefSeq" id="WP_104967908.1">
    <property type="nucleotide sequence ID" value="NZ_CBCRZV010000058.1"/>
</dbReference>
<evidence type="ECO:0000256" key="1">
    <source>
        <dbReference type="ARBA" id="ARBA00009129"/>
    </source>
</evidence>
<feature type="region of interest" description="Disordered" evidence="2">
    <location>
        <begin position="17"/>
        <end position="40"/>
    </location>
</feature>
<evidence type="ECO:0000313" key="5">
    <source>
        <dbReference type="Proteomes" id="UP000238956"/>
    </source>
</evidence>
<sequence>MSEEKFDAKVEKVSGSVKEGLGKVTGDKRTETEGKAEKASGSVKEKIADAKDTVKGAIDGLKNN</sequence>
<dbReference type="PANTHER" id="PTHR34977:SF1">
    <property type="entry name" value="UPF0337 PROTEIN YJBJ"/>
    <property type="match status" value="1"/>
</dbReference>
<reference evidence="4 5" key="2">
    <citation type="submission" date="2018-02" db="EMBL/GenBank/DDBJ databases">
        <title>Whole genome sequencing analysis of Streptococcus pluranimalium isolated from cattle infected mastitis in China.</title>
        <authorList>
            <person name="Zhang J.-R."/>
            <person name="Hu G.-Z."/>
        </authorList>
    </citation>
    <scope>NUCLEOTIDE SEQUENCE [LARGE SCALE GENOMIC DNA]</scope>
    <source>
        <strain evidence="4 5">TH11417</strain>
    </source>
</reference>
<dbReference type="InterPro" id="IPR036629">
    <property type="entry name" value="YjbJ_sf"/>
</dbReference>
<reference evidence="4 5" key="1">
    <citation type="submission" date="2017-12" db="EMBL/GenBank/DDBJ databases">
        <authorList>
            <person name="Hurst M.R.H."/>
        </authorList>
    </citation>
    <scope>NUCLEOTIDE SEQUENCE [LARGE SCALE GENOMIC DNA]</scope>
    <source>
        <strain evidence="4 5">TH11417</strain>
    </source>
</reference>
<protein>
    <submittedName>
        <fullName evidence="4">CsbD family protein</fullName>
    </submittedName>
</protein>
<gene>
    <name evidence="4" type="ORF">C0J00_05410</name>
</gene>
<dbReference type="OrthoDB" id="1632173at2"/>
<evidence type="ECO:0000259" key="3">
    <source>
        <dbReference type="Pfam" id="PF05532"/>
    </source>
</evidence>
<keyword evidence="5" id="KW-1185">Reference proteome</keyword>
<proteinExistence type="inferred from homology"/>
<accession>A0A2L0D4S7</accession>
<dbReference type="Gene3D" id="1.10.1470.10">
    <property type="entry name" value="YjbJ"/>
    <property type="match status" value="1"/>
</dbReference>